<dbReference type="SUPFAM" id="SSF51215">
    <property type="entry name" value="Regulatory protein AraC"/>
    <property type="match status" value="1"/>
</dbReference>
<accession>A0ABU8LIW6</accession>
<dbReference type="Pfam" id="PF02311">
    <property type="entry name" value="AraC_binding"/>
    <property type="match status" value="1"/>
</dbReference>
<keyword evidence="3" id="KW-0010">Activator</keyword>
<evidence type="ECO:0000313" key="6">
    <source>
        <dbReference type="EMBL" id="MEJ1090252.1"/>
    </source>
</evidence>
<dbReference type="SUPFAM" id="SSF46689">
    <property type="entry name" value="Homeodomain-like"/>
    <property type="match status" value="2"/>
</dbReference>
<dbReference type="PROSITE" id="PS00041">
    <property type="entry name" value="HTH_ARAC_FAMILY_1"/>
    <property type="match status" value="1"/>
</dbReference>
<evidence type="ECO:0000256" key="3">
    <source>
        <dbReference type="ARBA" id="ARBA00023159"/>
    </source>
</evidence>
<dbReference type="PROSITE" id="PS01124">
    <property type="entry name" value="HTH_ARAC_FAMILY_2"/>
    <property type="match status" value="1"/>
</dbReference>
<dbReference type="CDD" id="cd06986">
    <property type="entry name" value="cupin_MmsR-like_N"/>
    <property type="match status" value="1"/>
</dbReference>
<evidence type="ECO:0000256" key="4">
    <source>
        <dbReference type="ARBA" id="ARBA00023163"/>
    </source>
</evidence>
<dbReference type="Gene3D" id="2.60.120.280">
    <property type="entry name" value="Regulatory protein AraC"/>
    <property type="match status" value="1"/>
</dbReference>
<organism evidence="6 7">
    <name type="scientific">Microbacterium istanbulense</name>
    <dbReference type="NCBI Taxonomy" id="3122049"/>
    <lineage>
        <taxon>Bacteria</taxon>
        <taxon>Bacillati</taxon>
        <taxon>Actinomycetota</taxon>
        <taxon>Actinomycetes</taxon>
        <taxon>Micrococcales</taxon>
        <taxon>Microbacteriaceae</taxon>
        <taxon>Microbacterium</taxon>
    </lineage>
</organism>
<dbReference type="Gene3D" id="1.10.10.60">
    <property type="entry name" value="Homeodomain-like"/>
    <property type="match status" value="2"/>
</dbReference>
<evidence type="ECO:0000256" key="2">
    <source>
        <dbReference type="ARBA" id="ARBA00023125"/>
    </source>
</evidence>
<protein>
    <submittedName>
        <fullName evidence="6">AraC family transcriptional regulator</fullName>
    </submittedName>
</protein>
<dbReference type="InterPro" id="IPR018062">
    <property type="entry name" value="HTH_AraC-typ_CS"/>
</dbReference>
<dbReference type="RefSeq" id="WP_337316449.1">
    <property type="nucleotide sequence ID" value="NZ_JBBDGN010000001.1"/>
</dbReference>
<keyword evidence="4" id="KW-0804">Transcription</keyword>
<dbReference type="SMART" id="SM00342">
    <property type="entry name" value="HTH_ARAC"/>
    <property type="match status" value="1"/>
</dbReference>
<evidence type="ECO:0000313" key="7">
    <source>
        <dbReference type="Proteomes" id="UP001366085"/>
    </source>
</evidence>
<keyword evidence="2" id="KW-0238">DNA-binding</keyword>
<dbReference type="EMBL" id="JBBDGN010000001">
    <property type="protein sequence ID" value="MEJ1090252.1"/>
    <property type="molecule type" value="Genomic_DNA"/>
</dbReference>
<name>A0ABU8LIW6_9MICO</name>
<dbReference type="InterPro" id="IPR037923">
    <property type="entry name" value="HTH-like"/>
</dbReference>
<gene>
    <name evidence="6" type="ORF">WDU93_00985</name>
</gene>
<reference evidence="6 7" key="1">
    <citation type="submission" date="2024-02" db="EMBL/GenBank/DDBJ databases">
        <authorList>
            <person name="Saticioglu I.B."/>
        </authorList>
    </citation>
    <scope>NUCLEOTIDE SEQUENCE [LARGE SCALE GENOMIC DNA]</scope>
    <source>
        <strain evidence="6 7">Mu-43</strain>
    </source>
</reference>
<dbReference type="PANTHER" id="PTHR46796">
    <property type="entry name" value="HTH-TYPE TRANSCRIPTIONAL ACTIVATOR RHAS-RELATED"/>
    <property type="match status" value="1"/>
</dbReference>
<dbReference type="InterPro" id="IPR018060">
    <property type="entry name" value="HTH_AraC"/>
</dbReference>
<comment type="caution">
    <text evidence="6">The sequence shown here is derived from an EMBL/GenBank/DDBJ whole genome shotgun (WGS) entry which is preliminary data.</text>
</comment>
<dbReference type="Proteomes" id="UP001366085">
    <property type="component" value="Unassembled WGS sequence"/>
</dbReference>
<dbReference type="InterPro" id="IPR003313">
    <property type="entry name" value="AraC-bd"/>
</dbReference>
<feature type="domain" description="HTH araC/xylS-type" evidence="5">
    <location>
        <begin position="195"/>
        <end position="293"/>
    </location>
</feature>
<dbReference type="PANTHER" id="PTHR46796:SF7">
    <property type="entry name" value="ARAC FAMILY TRANSCRIPTIONAL REGULATOR"/>
    <property type="match status" value="1"/>
</dbReference>
<dbReference type="InterPro" id="IPR050204">
    <property type="entry name" value="AraC_XylS_family_regulators"/>
</dbReference>
<sequence>MDDSMLHGASHYRADGFPGQRLCVVPQPQVRAALDDPITRRLTVTDAGYFPHAAGHRRVRARGVDETIVLLCTAGEGAVLLDGVWHTVSRAQCAVIPAGAPHEYRASTDDPWTIWWVHLRGSDVAELTGPVLGTSRPVTRMQSLDRAIALFDEIVGLLEHRLSPAALVAASGLGWQLLTRIAVDSSLPAEGSALERAMRYLEDRIDGTISVGELAGLVGVSGSHLSALFRRATGGGPAAFHTSVKMTRARALLDTTDASIAEVATAVGYADPLYFSRHFRRLHGVSPSGYRAKAKG</sequence>
<proteinExistence type="predicted"/>
<dbReference type="InterPro" id="IPR020449">
    <property type="entry name" value="Tscrpt_reg_AraC-type_HTH"/>
</dbReference>
<evidence type="ECO:0000259" key="5">
    <source>
        <dbReference type="PROSITE" id="PS01124"/>
    </source>
</evidence>
<dbReference type="InterPro" id="IPR009057">
    <property type="entry name" value="Homeodomain-like_sf"/>
</dbReference>
<dbReference type="PRINTS" id="PR00032">
    <property type="entry name" value="HTHARAC"/>
</dbReference>
<keyword evidence="7" id="KW-1185">Reference proteome</keyword>
<dbReference type="Pfam" id="PF12833">
    <property type="entry name" value="HTH_18"/>
    <property type="match status" value="1"/>
</dbReference>
<evidence type="ECO:0000256" key="1">
    <source>
        <dbReference type="ARBA" id="ARBA00023015"/>
    </source>
</evidence>
<keyword evidence="1" id="KW-0805">Transcription regulation</keyword>